<keyword evidence="3" id="KW-0378">Hydrolase</keyword>
<dbReference type="PRINTS" id="PR00861">
    <property type="entry name" value="ALYTICPTASE"/>
</dbReference>
<keyword evidence="7" id="KW-1185">Reference proteome</keyword>
<evidence type="ECO:0000256" key="5">
    <source>
        <dbReference type="ARBA" id="ARBA00023157"/>
    </source>
</evidence>
<dbReference type="RefSeq" id="WP_225955614.1">
    <property type="nucleotide sequence ID" value="NZ_JADBEG010000001.1"/>
</dbReference>
<accession>A0ABR9HTN8</accession>
<keyword evidence="2" id="KW-0645">Protease</keyword>
<dbReference type="Proteomes" id="UP000631670">
    <property type="component" value="Unassembled WGS sequence"/>
</dbReference>
<dbReference type="EMBL" id="JADBEG010000001">
    <property type="protein sequence ID" value="MBE1494271.1"/>
    <property type="molecule type" value="Genomic_DNA"/>
</dbReference>
<comment type="similarity">
    <text evidence="1">Belongs to the peptidase S1 family.</text>
</comment>
<dbReference type="SUPFAM" id="SSF50494">
    <property type="entry name" value="Trypsin-like serine proteases"/>
    <property type="match status" value="1"/>
</dbReference>
<proteinExistence type="inferred from homology"/>
<evidence type="ECO:0000256" key="3">
    <source>
        <dbReference type="ARBA" id="ARBA00022801"/>
    </source>
</evidence>
<protein>
    <recommendedName>
        <fullName evidence="8">Peptidase S1 domain-containing protein</fullName>
    </recommendedName>
</protein>
<dbReference type="InterPro" id="IPR009003">
    <property type="entry name" value="Peptidase_S1_PA"/>
</dbReference>
<dbReference type="InterPro" id="IPR043504">
    <property type="entry name" value="Peptidase_S1_PA_chymotrypsin"/>
</dbReference>
<evidence type="ECO:0000313" key="7">
    <source>
        <dbReference type="Proteomes" id="UP000631670"/>
    </source>
</evidence>
<dbReference type="Gene3D" id="2.40.10.10">
    <property type="entry name" value="Trypsin-like serine proteases"/>
    <property type="match status" value="1"/>
</dbReference>
<dbReference type="InterPro" id="IPR001316">
    <property type="entry name" value="Pept_S1A_streptogrisin"/>
</dbReference>
<evidence type="ECO:0000313" key="6">
    <source>
        <dbReference type="EMBL" id="MBE1494271.1"/>
    </source>
</evidence>
<evidence type="ECO:0008006" key="8">
    <source>
        <dbReference type="Google" id="ProtNLM"/>
    </source>
</evidence>
<reference evidence="6 7" key="1">
    <citation type="submission" date="2020-10" db="EMBL/GenBank/DDBJ databases">
        <title>Sequencing the genomes of 1000 actinobacteria strains.</title>
        <authorList>
            <person name="Klenk H.-P."/>
        </authorList>
    </citation>
    <scope>NUCLEOTIDE SEQUENCE [LARGE SCALE GENOMIC DNA]</scope>
    <source>
        <strain evidence="6 7">DSM 44653</strain>
    </source>
</reference>
<sequence length="55" mass="5412">MYQLIQTNALVNPGDSGGCLFAGSVGLGITSGKGSGTSYCQPVGEALSAYGVSLN</sequence>
<comment type="caution">
    <text evidence="6">The sequence shown here is derived from an EMBL/GenBank/DDBJ whole genome shotgun (WGS) entry which is preliminary data.</text>
</comment>
<keyword evidence="4" id="KW-0720">Serine protease</keyword>
<organism evidence="6 7">
    <name type="scientific">Amycolatopsis lexingtonensis</name>
    <dbReference type="NCBI Taxonomy" id="218822"/>
    <lineage>
        <taxon>Bacteria</taxon>
        <taxon>Bacillati</taxon>
        <taxon>Actinomycetota</taxon>
        <taxon>Actinomycetes</taxon>
        <taxon>Pseudonocardiales</taxon>
        <taxon>Pseudonocardiaceae</taxon>
        <taxon>Amycolatopsis</taxon>
    </lineage>
</organism>
<evidence type="ECO:0000256" key="1">
    <source>
        <dbReference type="ARBA" id="ARBA00007664"/>
    </source>
</evidence>
<evidence type="ECO:0000256" key="4">
    <source>
        <dbReference type="ARBA" id="ARBA00022825"/>
    </source>
</evidence>
<name>A0ABR9HTN8_9PSEU</name>
<gene>
    <name evidence="6" type="ORF">H4696_001371</name>
</gene>
<keyword evidence="5" id="KW-1015">Disulfide bond</keyword>
<evidence type="ECO:0000256" key="2">
    <source>
        <dbReference type="ARBA" id="ARBA00022670"/>
    </source>
</evidence>